<dbReference type="InterPro" id="IPR018391">
    <property type="entry name" value="PQQ_b-propeller_rpt"/>
</dbReference>
<dbReference type="InterPro" id="IPR015943">
    <property type="entry name" value="WD40/YVTN_repeat-like_dom_sf"/>
</dbReference>
<evidence type="ECO:0000313" key="2">
    <source>
        <dbReference type="EMBL" id="GIJ36506.1"/>
    </source>
</evidence>
<name>A0A9W5UXK2_9ACTN</name>
<proteinExistence type="predicted"/>
<sequence>MGWAVGRRRFVAAVAAVGVAATVGVIAYRVLAPAEVSTPARDDYPARSTPAPGVTGRLPVAPLIVDGRLRVYAAPRQVYADQPVDSRSRRTPYWSFRRWPASLDAVVASGTTVVSRWSDGQLVAIDARTGRLAWRADGPEPASERVARRTGTAVVWRPSGLAVSRTVDGRHVVVSSGEGEIRAVDLADGGQLWRAAVGSGCREPVGSGSGGRLLTVDDCEGPAAIEFRDTATGMVTTRWRPPDAGDELTATLLGCEPDGVGCAALRTAGPGDASAQGWLLGSAAPVQAPVLDGSATELVDGTAVNVVDGVLVGRAVPGGEERWRVEVGPGRVIAVQPGRVHVLTEANELVTLDPATGARSSSFVLDIGSDGTGWAPGDAYAADGFVVVERLRRPVDPDADDQRYYLTAESLIIAAT</sequence>
<accession>A0A9W5UXK2</accession>
<dbReference type="InterPro" id="IPR006311">
    <property type="entry name" value="TAT_signal"/>
</dbReference>
<evidence type="ECO:0000259" key="1">
    <source>
        <dbReference type="Pfam" id="PF13360"/>
    </source>
</evidence>
<organism evidence="2 3">
    <name type="scientific">Micromonospora sediminimaris</name>
    <dbReference type="NCBI Taxonomy" id="547162"/>
    <lineage>
        <taxon>Bacteria</taxon>
        <taxon>Bacillati</taxon>
        <taxon>Actinomycetota</taxon>
        <taxon>Actinomycetes</taxon>
        <taxon>Micromonosporales</taxon>
        <taxon>Micromonosporaceae</taxon>
        <taxon>Micromonospora</taxon>
    </lineage>
</organism>
<feature type="domain" description="Pyrrolo-quinoline quinone repeat" evidence="1">
    <location>
        <begin position="61"/>
        <end position="159"/>
    </location>
</feature>
<gene>
    <name evidence="2" type="ORF">Vse01_56540</name>
</gene>
<dbReference type="InterPro" id="IPR011047">
    <property type="entry name" value="Quinoprotein_ADH-like_sf"/>
</dbReference>
<comment type="caution">
    <text evidence="2">The sequence shown here is derived from an EMBL/GenBank/DDBJ whole genome shotgun (WGS) entry which is preliminary data.</text>
</comment>
<keyword evidence="3" id="KW-1185">Reference proteome</keyword>
<dbReference type="Gene3D" id="2.130.10.10">
    <property type="entry name" value="YVTN repeat-like/Quinoprotein amine dehydrogenase"/>
    <property type="match status" value="1"/>
</dbReference>
<dbReference type="PANTHER" id="PTHR34512">
    <property type="entry name" value="CELL SURFACE PROTEIN"/>
    <property type="match status" value="1"/>
</dbReference>
<protein>
    <recommendedName>
        <fullName evidence="1">Pyrrolo-quinoline quinone repeat domain-containing protein</fullName>
    </recommendedName>
</protein>
<evidence type="ECO:0000313" key="3">
    <source>
        <dbReference type="Proteomes" id="UP000607311"/>
    </source>
</evidence>
<dbReference type="OrthoDB" id="3336893at2"/>
<dbReference type="EMBL" id="BOPD01000052">
    <property type="protein sequence ID" value="GIJ36506.1"/>
    <property type="molecule type" value="Genomic_DNA"/>
</dbReference>
<reference evidence="2" key="1">
    <citation type="submission" date="2021-01" db="EMBL/GenBank/DDBJ databases">
        <title>Whole genome shotgun sequence of Verrucosispora sediminis NBRC 107745.</title>
        <authorList>
            <person name="Komaki H."/>
            <person name="Tamura T."/>
        </authorList>
    </citation>
    <scope>NUCLEOTIDE SEQUENCE</scope>
    <source>
        <strain evidence="2">NBRC 107745</strain>
    </source>
</reference>
<dbReference type="InterPro" id="IPR002372">
    <property type="entry name" value="PQQ_rpt_dom"/>
</dbReference>
<dbReference type="PROSITE" id="PS51318">
    <property type="entry name" value="TAT"/>
    <property type="match status" value="1"/>
</dbReference>
<dbReference type="SUPFAM" id="SSF50998">
    <property type="entry name" value="Quinoprotein alcohol dehydrogenase-like"/>
    <property type="match status" value="1"/>
</dbReference>
<dbReference type="AlphaFoldDB" id="A0A9W5UXK2"/>
<dbReference type="PANTHER" id="PTHR34512:SF30">
    <property type="entry name" value="OUTER MEMBRANE PROTEIN ASSEMBLY FACTOR BAMB"/>
    <property type="match status" value="1"/>
</dbReference>
<dbReference type="SMART" id="SM00564">
    <property type="entry name" value="PQQ"/>
    <property type="match status" value="2"/>
</dbReference>
<dbReference type="Pfam" id="PF13360">
    <property type="entry name" value="PQQ_2"/>
    <property type="match status" value="1"/>
</dbReference>
<dbReference type="RefSeq" id="WP_093403286.1">
    <property type="nucleotide sequence ID" value="NZ_BOPD01000052.1"/>
</dbReference>
<dbReference type="Proteomes" id="UP000607311">
    <property type="component" value="Unassembled WGS sequence"/>
</dbReference>